<dbReference type="PANTHER" id="PTHR43701:SF2">
    <property type="entry name" value="MEMBRANE TRANSPORTER PROTEIN YJNA-RELATED"/>
    <property type="match status" value="1"/>
</dbReference>
<dbReference type="PANTHER" id="PTHR43701">
    <property type="entry name" value="MEMBRANE TRANSPORTER PROTEIN MJ0441-RELATED"/>
    <property type="match status" value="1"/>
</dbReference>
<evidence type="ECO:0000313" key="8">
    <source>
        <dbReference type="Proteomes" id="UP001589813"/>
    </source>
</evidence>
<keyword evidence="3 6" id="KW-0812">Transmembrane</keyword>
<keyword evidence="8" id="KW-1185">Reference proteome</keyword>
<feature type="transmembrane region" description="Helical" evidence="6">
    <location>
        <begin position="200"/>
        <end position="220"/>
    </location>
</feature>
<feature type="transmembrane region" description="Helical" evidence="6">
    <location>
        <begin position="226"/>
        <end position="243"/>
    </location>
</feature>
<feature type="transmembrane region" description="Helical" evidence="6">
    <location>
        <begin position="44"/>
        <end position="65"/>
    </location>
</feature>
<keyword evidence="5 6" id="KW-0472">Membrane</keyword>
<dbReference type="InterPro" id="IPR002781">
    <property type="entry name" value="TM_pro_TauE-like"/>
</dbReference>
<dbReference type="InterPro" id="IPR051598">
    <property type="entry name" value="TSUP/Inactive_protease-like"/>
</dbReference>
<keyword evidence="6" id="KW-1003">Cell membrane</keyword>
<feature type="transmembrane region" description="Helical" evidence="6">
    <location>
        <begin position="166"/>
        <end position="188"/>
    </location>
</feature>
<keyword evidence="4 6" id="KW-1133">Transmembrane helix</keyword>
<reference evidence="7 8" key="1">
    <citation type="submission" date="2024-09" db="EMBL/GenBank/DDBJ databases">
        <authorList>
            <person name="Sun Q."/>
            <person name="Mori K."/>
        </authorList>
    </citation>
    <scope>NUCLEOTIDE SEQUENCE [LARGE SCALE GENOMIC DNA]</scope>
    <source>
        <strain evidence="7 8">KCTC 23315</strain>
    </source>
</reference>
<comment type="caution">
    <text evidence="7">The sequence shown here is derived from an EMBL/GenBank/DDBJ whole genome shotgun (WGS) entry which is preliminary data.</text>
</comment>
<comment type="subcellular location">
    <subcellularLocation>
        <location evidence="6">Cell membrane</location>
        <topology evidence="6">Multi-pass membrane protein</topology>
    </subcellularLocation>
    <subcellularLocation>
        <location evidence="1">Membrane</location>
        <topology evidence="1">Multi-pass membrane protein</topology>
    </subcellularLocation>
</comment>
<comment type="similarity">
    <text evidence="2 6">Belongs to the 4-toluene sulfonate uptake permease (TSUP) (TC 2.A.102) family.</text>
</comment>
<dbReference type="Pfam" id="PF01925">
    <property type="entry name" value="TauE"/>
    <property type="match status" value="1"/>
</dbReference>
<dbReference type="EMBL" id="JBHLXP010000005">
    <property type="protein sequence ID" value="MFC0050493.1"/>
    <property type="molecule type" value="Genomic_DNA"/>
</dbReference>
<organism evidence="7 8">
    <name type="scientific">Rheinheimera tilapiae</name>
    <dbReference type="NCBI Taxonomy" id="875043"/>
    <lineage>
        <taxon>Bacteria</taxon>
        <taxon>Pseudomonadati</taxon>
        <taxon>Pseudomonadota</taxon>
        <taxon>Gammaproteobacteria</taxon>
        <taxon>Chromatiales</taxon>
        <taxon>Chromatiaceae</taxon>
        <taxon>Rheinheimera</taxon>
    </lineage>
</organism>
<proteinExistence type="inferred from homology"/>
<dbReference type="RefSeq" id="WP_377248368.1">
    <property type="nucleotide sequence ID" value="NZ_JBHLXP010000005.1"/>
</dbReference>
<feature type="transmembrane region" description="Helical" evidence="6">
    <location>
        <begin position="96"/>
        <end position="115"/>
    </location>
</feature>
<protein>
    <recommendedName>
        <fullName evidence="6">Probable membrane transporter protein</fullName>
    </recommendedName>
</protein>
<feature type="transmembrane region" description="Helical" evidence="6">
    <location>
        <begin position="136"/>
        <end position="160"/>
    </location>
</feature>
<evidence type="ECO:0000256" key="4">
    <source>
        <dbReference type="ARBA" id="ARBA00022989"/>
    </source>
</evidence>
<evidence type="ECO:0000256" key="6">
    <source>
        <dbReference type="RuleBase" id="RU363041"/>
    </source>
</evidence>
<dbReference type="Proteomes" id="UP001589813">
    <property type="component" value="Unassembled WGS sequence"/>
</dbReference>
<evidence type="ECO:0000256" key="2">
    <source>
        <dbReference type="ARBA" id="ARBA00009142"/>
    </source>
</evidence>
<evidence type="ECO:0000256" key="3">
    <source>
        <dbReference type="ARBA" id="ARBA00022692"/>
    </source>
</evidence>
<name>A0ABV6BHZ7_9GAMM</name>
<evidence type="ECO:0000256" key="5">
    <source>
        <dbReference type="ARBA" id="ARBA00023136"/>
    </source>
</evidence>
<evidence type="ECO:0000313" key="7">
    <source>
        <dbReference type="EMBL" id="MFC0050493.1"/>
    </source>
</evidence>
<evidence type="ECO:0000256" key="1">
    <source>
        <dbReference type="ARBA" id="ARBA00004141"/>
    </source>
</evidence>
<accession>A0ABV6BHZ7</accession>
<gene>
    <name evidence="7" type="ORF">ACFFJP_19580</name>
</gene>
<sequence>MSWGMPLLAALLIGLTLGLFGSGGSILTVPVLIFLLDMPEKLAISTALGIVALISLGAVTPYLWRRQVAGKLLAQLALPGIMGAAAGGYASQWLPALLQLIVLATLMLVASLNMWRSQPLQVRLQQQWQVMLAGTALGLITGLIGVGGGFLLVPLLLAISDLPSQRVVATSLALVFLQSCSGFISMWWSQPLLRPDLSLVGSFGLIGVVGSLVGLMVLQYLPQQKFRRGFALFLPVLAIALLLQHWQ</sequence>